<dbReference type="InterPro" id="IPR027973">
    <property type="entry name" value="FSAF1-like"/>
</dbReference>
<organism evidence="2 3">
    <name type="scientific">Gadus morhua</name>
    <name type="common">Atlantic cod</name>
    <dbReference type="NCBI Taxonomy" id="8049"/>
    <lineage>
        <taxon>Eukaryota</taxon>
        <taxon>Metazoa</taxon>
        <taxon>Chordata</taxon>
        <taxon>Craniata</taxon>
        <taxon>Vertebrata</taxon>
        <taxon>Euteleostomi</taxon>
        <taxon>Actinopterygii</taxon>
        <taxon>Neopterygii</taxon>
        <taxon>Teleostei</taxon>
        <taxon>Neoteleostei</taxon>
        <taxon>Acanthomorphata</taxon>
        <taxon>Zeiogadaria</taxon>
        <taxon>Gadariae</taxon>
        <taxon>Gadiformes</taxon>
        <taxon>Gadoidei</taxon>
        <taxon>Gadidae</taxon>
        <taxon>Gadus</taxon>
    </lineage>
</organism>
<dbReference type="AlphaFoldDB" id="A0A8C5CQE7"/>
<feature type="compositionally biased region" description="Basic and acidic residues" evidence="1">
    <location>
        <begin position="254"/>
        <end position="265"/>
    </location>
</feature>
<proteinExistence type="predicted"/>
<dbReference type="RefSeq" id="XP_030201171.1">
    <property type="nucleotide sequence ID" value="XM_030345311.1"/>
</dbReference>
<dbReference type="Pfam" id="PF15375">
    <property type="entry name" value="FSAF1"/>
    <property type="match status" value="1"/>
</dbReference>
<accession>A0A8C5CQE7</accession>
<protein>
    <submittedName>
        <fullName evidence="2">Zgc:194224</fullName>
    </submittedName>
</protein>
<keyword evidence="3" id="KW-1185">Reference proteome</keyword>
<reference evidence="2" key="2">
    <citation type="submission" date="2025-09" db="UniProtKB">
        <authorList>
            <consortium name="Ensembl"/>
        </authorList>
    </citation>
    <scope>IDENTIFICATION</scope>
</reference>
<sequence>MSMDNTDTSEDEQFLLDQVLNNLYDFGDGMKSGKKQKKKQRKRPLEAEEEEAVVSKEVCGDATDTKTQNIAVKHSQEKTKHTATVHPGPPRKQMPKVEVVTFEDPLKKPRVQQKPTPDIKIVPNVKEKEESNKDDPEELTFEKARLEVHRFGIRGYKKEQQRSFEQERAIMLGARPPKKQYVNYKALQQELQDKKKAAQEEVQPDQGKKKKKKKNSKPGDRDKKKKKTETPSVFGSSAGSASMGRFKGGMLRISSKEIEKINGPK</sequence>
<feature type="compositionally biased region" description="Basic residues" evidence="1">
    <location>
        <begin position="32"/>
        <end position="42"/>
    </location>
</feature>
<dbReference type="Ensembl" id="ENSGMOT00000024164.1">
    <property type="protein sequence ID" value="ENSGMOP00000061644.1"/>
    <property type="gene ID" value="ENSGMOG00000036736.1"/>
</dbReference>
<name>A0A8C5CQE7_GADMO</name>
<dbReference type="PANTHER" id="PTHR28366">
    <property type="entry name" value="CHROMOSOME 1 OPEN READING FRAME 131"/>
    <property type="match status" value="1"/>
</dbReference>
<feature type="compositionally biased region" description="Polar residues" evidence="1">
    <location>
        <begin position="230"/>
        <end position="240"/>
    </location>
</feature>
<gene>
    <name evidence="2" type="primary">c21h1orf131</name>
</gene>
<dbReference type="Proteomes" id="UP000694546">
    <property type="component" value="Chromosome 21"/>
</dbReference>
<dbReference type="InterPro" id="IPR052852">
    <property type="entry name" value="SSU_Processome_Comp"/>
</dbReference>
<evidence type="ECO:0000313" key="3">
    <source>
        <dbReference type="Proteomes" id="UP000694546"/>
    </source>
</evidence>
<feature type="region of interest" description="Disordered" evidence="1">
    <location>
        <begin position="25"/>
        <end position="141"/>
    </location>
</feature>
<feature type="compositionally biased region" description="Basic and acidic residues" evidence="1">
    <location>
        <begin position="125"/>
        <end position="141"/>
    </location>
</feature>
<dbReference type="OMA" id="QRVFEQE"/>
<feature type="region of interest" description="Disordered" evidence="1">
    <location>
        <begin position="154"/>
        <end position="265"/>
    </location>
</feature>
<dbReference type="GeneID" id="115534378"/>
<evidence type="ECO:0000256" key="1">
    <source>
        <dbReference type="SAM" id="MobiDB-lite"/>
    </source>
</evidence>
<reference evidence="2" key="1">
    <citation type="submission" date="2025-08" db="UniProtKB">
        <authorList>
            <consortium name="Ensembl"/>
        </authorList>
    </citation>
    <scope>IDENTIFICATION</scope>
</reference>
<feature type="compositionally biased region" description="Basic and acidic residues" evidence="1">
    <location>
        <begin position="154"/>
        <end position="168"/>
    </location>
</feature>
<evidence type="ECO:0000313" key="2">
    <source>
        <dbReference type="Ensembl" id="ENSGMOP00000061644.1"/>
    </source>
</evidence>
<dbReference type="OrthoDB" id="10067479at2759"/>
<dbReference type="GeneTree" id="ENSGT00390000017022"/>
<dbReference type="PANTHER" id="PTHR28366:SF1">
    <property type="entry name" value="CHROMOSOME 1 OPEN READING FRAME 131"/>
    <property type="match status" value="1"/>
</dbReference>